<evidence type="ECO:0000313" key="9">
    <source>
        <dbReference type="EMBL" id="PWI58905.1"/>
    </source>
</evidence>
<keyword evidence="1" id="KW-0547">Nucleotide-binding</keyword>
<dbReference type="GO" id="GO:0003677">
    <property type="term" value="F:DNA binding"/>
    <property type="evidence" value="ECO:0007669"/>
    <property type="project" value="UniProtKB-KW"/>
</dbReference>
<protein>
    <recommendedName>
        <fullName evidence="8">PD-(D/E)XK endonuclease-like domain-containing protein</fullName>
    </recommendedName>
</protein>
<dbReference type="SUPFAM" id="SSF52980">
    <property type="entry name" value="Restriction endonuclease-like"/>
    <property type="match status" value="1"/>
</dbReference>
<keyword evidence="4" id="KW-0347">Helicase</keyword>
<keyword evidence="6" id="KW-0238">DNA-binding</keyword>
<keyword evidence="7" id="KW-0234">DNA repair</keyword>
<dbReference type="GO" id="GO:0005524">
    <property type="term" value="F:ATP binding"/>
    <property type="evidence" value="ECO:0007669"/>
    <property type="project" value="UniProtKB-KW"/>
</dbReference>
<dbReference type="Pfam" id="PF12705">
    <property type="entry name" value="PDDEXK_1"/>
    <property type="match status" value="1"/>
</dbReference>
<evidence type="ECO:0000313" key="10">
    <source>
        <dbReference type="Proteomes" id="UP000245380"/>
    </source>
</evidence>
<dbReference type="InterPro" id="IPR011335">
    <property type="entry name" value="Restrct_endonuc-II-like"/>
</dbReference>
<dbReference type="GO" id="GO:0006281">
    <property type="term" value="P:DNA repair"/>
    <property type="evidence" value="ECO:0007669"/>
    <property type="project" value="UniProtKB-KW"/>
</dbReference>
<organism evidence="9 10">
    <name type="scientific">Sulfoacidibacillus thermotolerans</name>
    <name type="common">Acidibacillus sulfuroxidans</name>
    <dbReference type="NCBI Taxonomy" id="1765684"/>
    <lineage>
        <taxon>Bacteria</taxon>
        <taxon>Bacillati</taxon>
        <taxon>Bacillota</taxon>
        <taxon>Bacilli</taxon>
        <taxon>Bacillales</taxon>
        <taxon>Alicyclobacillaceae</taxon>
        <taxon>Sulfoacidibacillus</taxon>
    </lineage>
</organism>
<feature type="domain" description="PD-(D/E)XK endonuclease-like" evidence="8">
    <location>
        <begin position="10"/>
        <end position="244"/>
    </location>
</feature>
<dbReference type="Proteomes" id="UP000245380">
    <property type="component" value="Unassembled WGS sequence"/>
</dbReference>
<evidence type="ECO:0000256" key="1">
    <source>
        <dbReference type="ARBA" id="ARBA00022741"/>
    </source>
</evidence>
<name>A0A2U3DCD5_SULT2</name>
<dbReference type="RefSeq" id="WP_109429502.1">
    <property type="nucleotide sequence ID" value="NZ_MPDK01000002.1"/>
</dbReference>
<dbReference type="Gene3D" id="3.90.320.10">
    <property type="match status" value="1"/>
</dbReference>
<evidence type="ECO:0000256" key="3">
    <source>
        <dbReference type="ARBA" id="ARBA00022801"/>
    </source>
</evidence>
<keyword evidence="10" id="KW-1185">Reference proteome</keyword>
<evidence type="ECO:0000259" key="8">
    <source>
        <dbReference type="Pfam" id="PF12705"/>
    </source>
</evidence>
<dbReference type="OrthoDB" id="5413799at2"/>
<dbReference type="AlphaFoldDB" id="A0A2U3DCD5"/>
<accession>A0A2U3DCD5</accession>
<reference evidence="9 10" key="1">
    <citation type="submission" date="2016-11" db="EMBL/GenBank/DDBJ databases">
        <title>Comparative genomics of Acidibacillus ferroxidans species.</title>
        <authorList>
            <person name="Oliveira G."/>
            <person name="Nunes G."/>
            <person name="Oliveira R."/>
            <person name="Araujo F."/>
            <person name="Salim A."/>
            <person name="Scholte L."/>
            <person name="Morais D."/>
            <person name="Nancucheo I."/>
            <person name="Johnson D.B."/>
            <person name="Grail B."/>
            <person name="Bittencourt J."/>
            <person name="Valadares R."/>
        </authorList>
    </citation>
    <scope>NUCLEOTIDE SEQUENCE [LARGE SCALE GENOMIC DNA]</scope>
    <source>
        <strain evidence="9 10">Y002</strain>
    </source>
</reference>
<evidence type="ECO:0000256" key="4">
    <source>
        <dbReference type="ARBA" id="ARBA00022806"/>
    </source>
</evidence>
<dbReference type="GO" id="GO:0016787">
    <property type="term" value="F:hydrolase activity"/>
    <property type="evidence" value="ECO:0007669"/>
    <property type="project" value="UniProtKB-KW"/>
</dbReference>
<sequence length="264" mass="31117">MERWIKVDYLSYSRLSLYETCGLRFYYEYVVEATPTDEVPTHYTSFGKLLHTLYEDHANSRGDKSFEELKAHYDEQFPALVAEFPDRQTAVEFYKNGVQAIYRFSRYQVGDVIASENEFLLPMSPFTPPIKGFIDRVLYTHEHGYMVADLKTGKVFSARNPKKMYQLVIYSAACELLYGEPASSGYFDFIVHGKREWIDITDEDRKQARRWVEDIWRKIEEEQFAANYSPGFCTRFCPFRSRCEVYQAQQKLNVQGQTKQRSFV</sequence>
<keyword evidence="5" id="KW-0067">ATP-binding</keyword>
<comment type="caution">
    <text evidence="9">The sequence shown here is derived from an EMBL/GenBank/DDBJ whole genome shotgun (WGS) entry which is preliminary data.</text>
</comment>
<dbReference type="GO" id="GO:0004386">
    <property type="term" value="F:helicase activity"/>
    <property type="evidence" value="ECO:0007669"/>
    <property type="project" value="UniProtKB-KW"/>
</dbReference>
<keyword evidence="3" id="KW-0378">Hydrolase</keyword>
<gene>
    <name evidence="9" type="ORF">BM613_02145</name>
</gene>
<dbReference type="InterPro" id="IPR038726">
    <property type="entry name" value="PDDEXK_AddAB-type"/>
</dbReference>
<dbReference type="EMBL" id="MPDK01000002">
    <property type="protein sequence ID" value="PWI58905.1"/>
    <property type="molecule type" value="Genomic_DNA"/>
</dbReference>
<evidence type="ECO:0000256" key="5">
    <source>
        <dbReference type="ARBA" id="ARBA00022840"/>
    </source>
</evidence>
<evidence type="ECO:0000256" key="2">
    <source>
        <dbReference type="ARBA" id="ARBA00022763"/>
    </source>
</evidence>
<evidence type="ECO:0000256" key="7">
    <source>
        <dbReference type="ARBA" id="ARBA00023204"/>
    </source>
</evidence>
<dbReference type="InterPro" id="IPR011604">
    <property type="entry name" value="PDDEXK-like_dom_sf"/>
</dbReference>
<evidence type="ECO:0000256" key="6">
    <source>
        <dbReference type="ARBA" id="ARBA00023125"/>
    </source>
</evidence>
<keyword evidence="2" id="KW-0227">DNA damage</keyword>
<proteinExistence type="predicted"/>